<comment type="caution">
    <text evidence="2">The sequence shown here is derived from an EMBL/GenBank/DDBJ whole genome shotgun (WGS) entry which is preliminary data.</text>
</comment>
<protein>
    <submittedName>
        <fullName evidence="2">Uncharacterized protein</fullName>
    </submittedName>
</protein>
<name>A0AAD8C502_BIOPF</name>
<reference evidence="2" key="2">
    <citation type="submission" date="2023-04" db="EMBL/GenBank/DDBJ databases">
        <authorList>
            <person name="Bu L."/>
            <person name="Lu L."/>
            <person name="Laidemitt M.R."/>
            <person name="Zhang S.M."/>
            <person name="Mutuku M."/>
            <person name="Mkoji G."/>
            <person name="Steinauer M."/>
            <person name="Loker E.S."/>
        </authorList>
    </citation>
    <scope>NUCLEOTIDE SEQUENCE</scope>
    <source>
        <strain evidence="2">KasaAsao</strain>
        <tissue evidence="2">Whole Snail</tissue>
    </source>
</reference>
<gene>
    <name evidence="2" type="ORF">Bpfe_003913</name>
</gene>
<dbReference type="Proteomes" id="UP001233172">
    <property type="component" value="Unassembled WGS sequence"/>
</dbReference>
<proteinExistence type="predicted"/>
<feature type="chain" id="PRO_5042164541" evidence="1">
    <location>
        <begin position="20"/>
        <end position="145"/>
    </location>
</feature>
<sequence>MMIQIFLLSTSALLALSYAAPSGSCTLNGLIVKDGDIFNLPGFSQCTKYKCSNGKPVVLQEGCEFEGKCIRVKGTLVKDCVTYSCSKSTQGGINTFSTTITKIQCKDKNDICRRPGSTFKLTMNGRTYDKCTCAVIDNSPNYSCS</sequence>
<evidence type="ECO:0000313" key="3">
    <source>
        <dbReference type="Proteomes" id="UP001233172"/>
    </source>
</evidence>
<keyword evidence="3" id="KW-1185">Reference proteome</keyword>
<organism evidence="2 3">
    <name type="scientific">Biomphalaria pfeifferi</name>
    <name type="common">Bloodfluke planorb</name>
    <name type="synonym">Freshwater snail</name>
    <dbReference type="NCBI Taxonomy" id="112525"/>
    <lineage>
        <taxon>Eukaryota</taxon>
        <taxon>Metazoa</taxon>
        <taxon>Spiralia</taxon>
        <taxon>Lophotrochozoa</taxon>
        <taxon>Mollusca</taxon>
        <taxon>Gastropoda</taxon>
        <taxon>Heterobranchia</taxon>
        <taxon>Euthyneura</taxon>
        <taxon>Panpulmonata</taxon>
        <taxon>Hygrophila</taxon>
        <taxon>Lymnaeoidea</taxon>
        <taxon>Planorbidae</taxon>
        <taxon>Biomphalaria</taxon>
    </lineage>
</organism>
<accession>A0AAD8C502</accession>
<dbReference type="EMBL" id="JASAOG010000010">
    <property type="protein sequence ID" value="KAK0066481.1"/>
    <property type="molecule type" value="Genomic_DNA"/>
</dbReference>
<evidence type="ECO:0000256" key="1">
    <source>
        <dbReference type="SAM" id="SignalP"/>
    </source>
</evidence>
<keyword evidence="1" id="KW-0732">Signal</keyword>
<dbReference type="AlphaFoldDB" id="A0AAD8C502"/>
<evidence type="ECO:0000313" key="2">
    <source>
        <dbReference type="EMBL" id="KAK0066481.1"/>
    </source>
</evidence>
<reference evidence="2" key="1">
    <citation type="journal article" date="2023" name="PLoS Negl. Trop. Dis.">
        <title>A genome sequence for Biomphalaria pfeifferi, the major vector snail for the human-infecting parasite Schistosoma mansoni.</title>
        <authorList>
            <person name="Bu L."/>
            <person name="Lu L."/>
            <person name="Laidemitt M.R."/>
            <person name="Zhang S.M."/>
            <person name="Mutuku M."/>
            <person name="Mkoji G."/>
            <person name="Steinauer M."/>
            <person name="Loker E.S."/>
        </authorList>
    </citation>
    <scope>NUCLEOTIDE SEQUENCE</scope>
    <source>
        <strain evidence="2">KasaAsao</strain>
    </source>
</reference>
<feature type="signal peptide" evidence="1">
    <location>
        <begin position="1"/>
        <end position="19"/>
    </location>
</feature>